<keyword evidence="3" id="KW-1185">Reference proteome</keyword>
<feature type="coiled-coil region" evidence="1">
    <location>
        <begin position="12"/>
        <end position="39"/>
    </location>
</feature>
<sequence length="256" mass="29472">MVDFQALAREIAEYDERTLRKLKQDINAIRQELGDLLDDFANKDDSINQRRLGRLLSELDSLMAKQSGVIFDDTTEGMSLAAKATALFLVTHVNDRWNQYVLNVQNDLAMRKWLNDLSLWDRSRIVSGRYGDEIRSIIRQGVYQGVSTSSIRRQVRALYEGTESNLDRLVVSEIQNAYRLQFGHTNKQNGQIWIQFNEHFPASKNRRNHECYEYAREDPYGKGPGIFTVDDEKIYSPHPQCTSYLSIPSFVLGGEA</sequence>
<dbReference type="GeneID" id="40070724"/>
<dbReference type="RefSeq" id="YP_009595166.1">
    <property type="nucleotide sequence ID" value="NC_041879.1"/>
</dbReference>
<keyword evidence="1" id="KW-0175">Coiled coil</keyword>
<dbReference type="KEGG" id="vg:40070724"/>
<evidence type="ECO:0000313" key="3">
    <source>
        <dbReference type="Proteomes" id="UP000224134"/>
    </source>
</evidence>
<protein>
    <submittedName>
        <fullName evidence="2">Uncharacterized protein</fullName>
    </submittedName>
</protein>
<accession>A0A142F1M3</accession>
<evidence type="ECO:0000313" key="2">
    <source>
        <dbReference type="EMBL" id="AMQ66680.1"/>
    </source>
</evidence>
<proteinExistence type="predicted"/>
<name>A0A142F1M3_9CAUD</name>
<reference evidence="2 3" key="1">
    <citation type="submission" date="2016-02" db="EMBL/GenBank/DDBJ databases">
        <title>Isolation and characterization of bacteriophages from East Africa Rift Valley soda lakes.</title>
        <authorList>
            <person name="van Zyl L.J."/>
            <person name="Nemavhulani S."/>
            <person name="Cowan D.A."/>
            <person name="Trindade M.I."/>
        </authorList>
    </citation>
    <scope>NUCLEOTIDE SEQUENCE [LARGE SCALE GENOMIC DNA]</scope>
</reference>
<evidence type="ECO:0000256" key="1">
    <source>
        <dbReference type="SAM" id="Coils"/>
    </source>
</evidence>
<dbReference type="Proteomes" id="UP000224134">
    <property type="component" value="Segment"/>
</dbReference>
<organism evidence="2 3">
    <name type="scientific">Bacillus phage Mgbh1</name>
    <dbReference type="NCBI Taxonomy" id="1796993"/>
    <lineage>
        <taxon>Viruses</taxon>
        <taxon>Duplodnaviria</taxon>
        <taxon>Heunggongvirae</taxon>
        <taxon>Uroviricota</taxon>
        <taxon>Caudoviricetes</taxon>
        <taxon>Magadivirus</taxon>
        <taxon>Magadivirus Mgbh1</taxon>
    </lineage>
</organism>
<dbReference type="EMBL" id="KU665491">
    <property type="protein sequence ID" value="AMQ66680.1"/>
    <property type="molecule type" value="Genomic_DNA"/>
</dbReference>